<keyword evidence="3" id="KW-1185">Reference proteome</keyword>
<dbReference type="Pfam" id="PF01551">
    <property type="entry name" value="Peptidase_M23"/>
    <property type="match status" value="1"/>
</dbReference>
<sequence>MATSAINFASSAQNVAATAFFGQSATTVTMGATSAVGRTVLGDKAYEKQMERMTGPQDRIAAANANTESLVKKYSTQVIADSTGLPPEVVGNFVTDLVGSQKAANARAAANSNPFANIGSQVAGAVGGIIKTAIVATGVPERDIQRALNDGNRMTYANVNDRNLITQANAYANQSLGMKSGELSYTSATPTLKNKEGLVDELGQRIVVEELVKSTGMDKDLVDAVFRKEYGAIKQKKADKAAQSEAIRSTAVTVATTALTLGAAGALGTTLKGFMTGLGTALGATANAANVGAAALSGVVQMVDGSRNGTDGILAGAANGVLGMLVAGGKLDLNGKAAELLGKGALGLGVSYDKQAGWGGMIGVGGAKGNVSVSFSQRGDTTISGSMQTGVKGLQVTGSTTTNGATTVGANYNPSDKGPRQGWNLGANYDINGGGLSGSIGYTDPDSKLGVTSTIDRNGLSTSTQYAGINITTNGPDGFRLDDINWAEQNINLAQDRTDTIAENEILKANGVEDPDSLPKGERDKLLNDINKKNEDQQLKDKGYDPNKLDDVQREAILDKLNGVVTLGDVAMGALGTLGGGLMTGLALFGYGSGVNGRRRLDEYIVDGASYVGGKLVDFADYMLPGVEVNLSALTSKIPFIGSNSIFDIGAQANGTKPAGGSGELLKITTPGFIDKLSRLFSSNGEDVKVRSKDALISNENTEIKQKVIESEKIISDLKKQLALANDVSIKNELQVKIKDAETVLRQAKIAALDPVILVKDVITDKKMGVVESSNLISQTEELKKIGKTIKDELIAQRDAIKDIDPKYASDPVLLERYKKIQVEIAAIDKAVRLKEVEIRRNEVKTPLSKEQQYLDFKEGKTILKSYVQSETELAEHNKLKAKLQGNILSEEIIRNLNSEKTANPEYKAYANLIESRDKFQSDFIKKNDSNVIYDSSGKPDFSKVNKDVYQNYLQTFNSLQSQIDNLSKTDKIRSIEAEFAIKIKVEKYKALGFNITYDSKDSNLKYKLEQLDRAFTIPNNSQYDRIIALNNLAEKGVTNQISLYNISKSSVEGRVTIPGSAQGYLTILNVDGIEVRRPAPLESPDNLTSQQYDKRFNPVKKIVSDHDGTDYSMSIGKPLGSMMEGRVSKIVGTDRDFLHSSDGGNDSYGAHIQVESNGEPKVRVTYAHLSMINVIEGQPVHMGDLVGKSGNSGNSGGPHVHVIVEKKINGRWVRQDNEKFDWKGIP</sequence>
<dbReference type="InterPro" id="IPR016047">
    <property type="entry name" value="M23ase_b-sheet_dom"/>
</dbReference>
<proteinExistence type="predicted"/>
<dbReference type="PANTHER" id="PTHR21666:SF270">
    <property type="entry name" value="MUREIN HYDROLASE ACTIVATOR ENVC"/>
    <property type="match status" value="1"/>
</dbReference>
<dbReference type="InterPro" id="IPR050570">
    <property type="entry name" value="Cell_wall_metabolism_enzyme"/>
</dbReference>
<dbReference type="Proteomes" id="UP000298058">
    <property type="component" value="Unassembled WGS sequence"/>
</dbReference>
<dbReference type="CDD" id="cd12797">
    <property type="entry name" value="M23_peptidase"/>
    <property type="match status" value="1"/>
</dbReference>
<dbReference type="PANTHER" id="PTHR21666">
    <property type="entry name" value="PEPTIDASE-RELATED"/>
    <property type="match status" value="1"/>
</dbReference>
<dbReference type="GO" id="GO:0004222">
    <property type="term" value="F:metalloendopeptidase activity"/>
    <property type="evidence" value="ECO:0007669"/>
    <property type="project" value="TreeGrafter"/>
</dbReference>
<reference evidence="2" key="1">
    <citation type="journal article" date="2019" name="PLoS Negl. Trop. Dis.">
        <title>Revisiting the worldwide diversity of Leptospira species in the environment.</title>
        <authorList>
            <person name="Vincent A.T."/>
            <person name="Schiettekatte O."/>
            <person name="Bourhy P."/>
            <person name="Veyrier F.J."/>
            <person name="Picardeau M."/>
        </authorList>
    </citation>
    <scope>NUCLEOTIDE SEQUENCE [LARGE SCALE GENOMIC DNA]</scope>
    <source>
        <strain evidence="2">201300427</strain>
    </source>
</reference>
<evidence type="ECO:0000313" key="2">
    <source>
        <dbReference type="EMBL" id="TGN16871.1"/>
    </source>
</evidence>
<dbReference type="EMBL" id="RQHW01000083">
    <property type="protein sequence ID" value="TGN16871.1"/>
    <property type="molecule type" value="Genomic_DNA"/>
</dbReference>
<feature type="domain" description="M23ase beta-sheet core" evidence="1">
    <location>
        <begin position="1106"/>
        <end position="1207"/>
    </location>
</feature>
<accession>A0A4R9LXA4</accession>
<protein>
    <recommendedName>
        <fullName evidence="1">M23ase beta-sheet core domain-containing protein</fullName>
    </recommendedName>
</protein>
<dbReference type="RefSeq" id="WP_135762177.1">
    <property type="nucleotide sequence ID" value="NZ_RQHW01000083.1"/>
</dbReference>
<comment type="caution">
    <text evidence="2">The sequence shown here is derived from an EMBL/GenBank/DDBJ whole genome shotgun (WGS) entry which is preliminary data.</text>
</comment>
<dbReference type="SUPFAM" id="SSF51261">
    <property type="entry name" value="Duplicated hybrid motif"/>
    <property type="match status" value="1"/>
</dbReference>
<dbReference type="Gene3D" id="2.70.70.10">
    <property type="entry name" value="Glucose Permease (Domain IIA)"/>
    <property type="match status" value="1"/>
</dbReference>
<evidence type="ECO:0000313" key="3">
    <source>
        <dbReference type="Proteomes" id="UP000298058"/>
    </source>
</evidence>
<gene>
    <name evidence="2" type="ORF">EHS15_18985</name>
</gene>
<dbReference type="InterPro" id="IPR011055">
    <property type="entry name" value="Dup_hybrid_motif"/>
</dbReference>
<organism evidence="2 3">
    <name type="scientific">Leptospira idonii</name>
    <dbReference type="NCBI Taxonomy" id="1193500"/>
    <lineage>
        <taxon>Bacteria</taxon>
        <taxon>Pseudomonadati</taxon>
        <taxon>Spirochaetota</taxon>
        <taxon>Spirochaetia</taxon>
        <taxon>Leptospirales</taxon>
        <taxon>Leptospiraceae</taxon>
        <taxon>Leptospira</taxon>
    </lineage>
</organism>
<dbReference type="AlphaFoldDB" id="A0A4R9LXA4"/>
<evidence type="ECO:0000259" key="1">
    <source>
        <dbReference type="Pfam" id="PF01551"/>
    </source>
</evidence>
<name>A0A4R9LXA4_9LEPT</name>